<dbReference type="Gene3D" id="1.20.1280.290">
    <property type="match status" value="1"/>
</dbReference>
<dbReference type="GO" id="GO:0016020">
    <property type="term" value="C:membrane"/>
    <property type="evidence" value="ECO:0007669"/>
    <property type="project" value="InterPro"/>
</dbReference>
<dbReference type="Pfam" id="PF03083">
    <property type="entry name" value="MtN3_slv"/>
    <property type="match status" value="1"/>
</dbReference>
<evidence type="ECO:0000256" key="3">
    <source>
        <dbReference type="ARBA" id="ARBA00023274"/>
    </source>
</evidence>
<accession>A0AA36I9W5</accession>
<keyword evidence="5" id="KW-0472">Membrane</keyword>
<dbReference type="GO" id="GO:0015935">
    <property type="term" value="C:small ribosomal subunit"/>
    <property type="evidence" value="ECO:0007669"/>
    <property type="project" value="TreeGrafter"/>
</dbReference>
<sequence>MCIDGQEDMKDDARPFGKKFHPYTGDVYKKVPVVSGPDGSALQFPLDPSVYYPPLEPPKPGVKWGDGRAPDGNWYMEVDDQQIQYWQGVGKRKTACAIVRIVKGNGQFIVNGRDAIQFFNNYPIWWLKACEPLSALSEKNSFDIIAKSFGGGVSGQAGAIRLALARAMQEYNFNWRPLLKKAKYLTRDWRMVEPKKTGHDENHFGVIPPRLNLDPAGNQRENRSAMGAAHPRSGSPGLLDRPEPADQLKGPRTGAVPGHALVGSSGSAQNAQTLCAKLLAISRAPLQLADVVLTIAALLSAVCAVCAVSKLVDLGWIDREVSTLSLSLACPLITIISYVAPSGMVLDAVRLLKANQLPVVVFKLQAACNVLSIAYGLQISNAAVLMTNMFGLACQVLFLAGDHYASVDSQWLFFALKISVLIDVGILCASSYVPMNILGQCITVCNVGLYSCPLMNMGNLLRTRNSSALPAFMVGINVLNNALWSLYALLIEDMVVLVPSLLGYCCSFFQIMLILWCRHLLPFDLSFLLTFFARKKPDASPELDHEEGLL</sequence>
<evidence type="ECO:0000256" key="5">
    <source>
        <dbReference type="SAM" id="Phobius"/>
    </source>
</evidence>
<feature type="transmembrane region" description="Helical" evidence="5">
    <location>
        <begin position="468"/>
        <end position="490"/>
    </location>
</feature>
<feature type="transmembrane region" description="Helical" evidence="5">
    <location>
        <begin position="324"/>
        <end position="345"/>
    </location>
</feature>
<proteinExistence type="inferred from homology"/>
<name>A0AA36I9W5_9DINO</name>
<dbReference type="InterPro" id="IPR014721">
    <property type="entry name" value="Ribsml_uS5_D2-typ_fold_subgr"/>
</dbReference>
<dbReference type="PANTHER" id="PTHR21569:SF1">
    <property type="entry name" value="SMALL RIBOSOMAL SUBUNIT PROTEIN US9M"/>
    <property type="match status" value="1"/>
</dbReference>
<keyword evidence="5" id="KW-1133">Transmembrane helix</keyword>
<dbReference type="PANTHER" id="PTHR21569">
    <property type="entry name" value="RIBOSOMAL PROTEIN S9"/>
    <property type="match status" value="1"/>
</dbReference>
<keyword evidence="5" id="KW-0812">Transmembrane</keyword>
<comment type="caution">
    <text evidence="6">The sequence shown here is derived from an EMBL/GenBank/DDBJ whole genome shotgun (WGS) entry which is preliminary data.</text>
</comment>
<dbReference type="InterPro" id="IPR004316">
    <property type="entry name" value="SWEET_rpt"/>
</dbReference>
<feature type="transmembrane region" description="Helical" evidence="5">
    <location>
        <begin position="291"/>
        <end position="312"/>
    </location>
</feature>
<dbReference type="GO" id="GO:0003735">
    <property type="term" value="F:structural constituent of ribosome"/>
    <property type="evidence" value="ECO:0007669"/>
    <property type="project" value="InterPro"/>
</dbReference>
<evidence type="ECO:0000256" key="1">
    <source>
        <dbReference type="ARBA" id="ARBA00005251"/>
    </source>
</evidence>
<feature type="transmembrane region" description="Helical" evidence="5">
    <location>
        <begin position="496"/>
        <end position="517"/>
    </location>
</feature>
<dbReference type="InterPro" id="IPR000754">
    <property type="entry name" value="Ribosomal_uS9"/>
</dbReference>
<dbReference type="Proteomes" id="UP001178507">
    <property type="component" value="Unassembled WGS sequence"/>
</dbReference>
<evidence type="ECO:0000256" key="2">
    <source>
        <dbReference type="ARBA" id="ARBA00022980"/>
    </source>
</evidence>
<feature type="transmembrane region" description="Helical" evidence="5">
    <location>
        <begin position="383"/>
        <end position="400"/>
    </location>
</feature>
<evidence type="ECO:0000313" key="6">
    <source>
        <dbReference type="EMBL" id="CAJ1382339.1"/>
    </source>
</evidence>
<dbReference type="Gene3D" id="3.30.230.10">
    <property type="match status" value="1"/>
</dbReference>
<organism evidence="6 7">
    <name type="scientific">Effrenium voratum</name>
    <dbReference type="NCBI Taxonomy" id="2562239"/>
    <lineage>
        <taxon>Eukaryota</taxon>
        <taxon>Sar</taxon>
        <taxon>Alveolata</taxon>
        <taxon>Dinophyceae</taxon>
        <taxon>Suessiales</taxon>
        <taxon>Symbiodiniaceae</taxon>
        <taxon>Effrenium</taxon>
    </lineage>
</organism>
<dbReference type="NCBIfam" id="NF001099">
    <property type="entry name" value="PRK00132.1"/>
    <property type="match status" value="1"/>
</dbReference>
<dbReference type="GO" id="GO:0003723">
    <property type="term" value="F:RNA binding"/>
    <property type="evidence" value="ECO:0007669"/>
    <property type="project" value="TreeGrafter"/>
</dbReference>
<reference evidence="6" key="1">
    <citation type="submission" date="2023-08" db="EMBL/GenBank/DDBJ databases">
        <authorList>
            <person name="Chen Y."/>
            <person name="Shah S."/>
            <person name="Dougan E. K."/>
            <person name="Thang M."/>
            <person name="Chan C."/>
        </authorList>
    </citation>
    <scope>NUCLEOTIDE SEQUENCE</scope>
</reference>
<feature type="transmembrane region" description="Helical" evidence="5">
    <location>
        <begin position="357"/>
        <end position="377"/>
    </location>
</feature>
<dbReference type="EMBL" id="CAUJNA010000890">
    <property type="protein sequence ID" value="CAJ1382339.1"/>
    <property type="molecule type" value="Genomic_DNA"/>
</dbReference>
<protein>
    <submittedName>
        <fullName evidence="6">Uncharacterized protein</fullName>
    </submittedName>
</protein>
<gene>
    <name evidence="6" type="ORF">EVOR1521_LOCUS9732</name>
</gene>
<feature type="region of interest" description="Disordered" evidence="4">
    <location>
        <begin position="200"/>
        <end position="260"/>
    </location>
</feature>
<dbReference type="AlphaFoldDB" id="A0AA36I9W5"/>
<dbReference type="InterPro" id="IPR020568">
    <property type="entry name" value="Ribosomal_Su5_D2-typ_SF"/>
</dbReference>
<keyword evidence="2" id="KW-0689">Ribosomal protein</keyword>
<dbReference type="GO" id="GO:0006412">
    <property type="term" value="P:translation"/>
    <property type="evidence" value="ECO:0007669"/>
    <property type="project" value="InterPro"/>
</dbReference>
<comment type="similarity">
    <text evidence="1">Belongs to the universal ribosomal protein uS9 family.</text>
</comment>
<dbReference type="InterPro" id="IPR023035">
    <property type="entry name" value="Ribosomal_uS9_bac/plastid"/>
</dbReference>
<dbReference type="GO" id="GO:0005737">
    <property type="term" value="C:cytoplasm"/>
    <property type="evidence" value="ECO:0007669"/>
    <property type="project" value="UniProtKB-ARBA"/>
</dbReference>
<dbReference type="SUPFAM" id="SSF54211">
    <property type="entry name" value="Ribosomal protein S5 domain 2-like"/>
    <property type="match status" value="1"/>
</dbReference>
<keyword evidence="3" id="KW-0687">Ribonucleoprotein</keyword>
<evidence type="ECO:0000313" key="7">
    <source>
        <dbReference type="Proteomes" id="UP001178507"/>
    </source>
</evidence>
<evidence type="ECO:0000256" key="4">
    <source>
        <dbReference type="SAM" id="MobiDB-lite"/>
    </source>
</evidence>
<feature type="transmembrane region" description="Helical" evidence="5">
    <location>
        <begin position="412"/>
        <end position="431"/>
    </location>
</feature>
<dbReference type="Pfam" id="PF00380">
    <property type="entry name" value="Ribosomal_S9"/>
    <property type="match status" value="1"/>
</dbReference>
<keyword evidence="7" id="KW-1185">Reference proteome</keyword>